<feature type="transmembrane region" description="Helical" evidence="1">
    <location>
        <begin position="73"/>
        <end position="96"/>
    </location>
</feature>
<protein>
    <submittedName>
        <fullName evidence="2">Putative ovule protein</fullName>
    </submittedName>
</protein>
<evidence type="ECO:0000256" key="1">
    <source>
        <dbReference type="SAM" id="Phobius"/>
    </source>
</evidence>
<evidence type="ECO:0000313" key="2">
    <source>
        <dbReference type="EMBL" id="JAP17066.1"/>
    </source>
</evidence>
<accession>A0A0V0HAE5</accession>
<keyword evidence="1" id="KW-0472">Membrane</keyword>
<keyword evidence="1" id="KW-1133">Transmembrane helix</keyword>
<dbReference type="AlphaFoldDB" id="A0A0V0HAE5"/>
<reference evidence="2" key="1">
    <citation type="submission" date="2015-12" db="EMBL/GenBank/DDBJ databases">
        <title>Gene expression during late stages of embryo sac development: a critical building block for successful pollen-pistil interactions.</title>
        <authorList>
            <person name="Liu Y."/>
            <person name="Joly V."/>
            <person name="Sabar M."/>
            <person name="Matton D.P."/>
        </authorList>
    </citation>
    <scope>NUCLEOTIDE SEQUENCE</scope>
</reference>
<name>A0A0V0HAE5_SOLCH</name>
<sequence length="121" mass="14135">MWLHEGEDFFETVHEGEDFFTTVHEGEDLRQKVWYVLVFESVTGILRVIRVWRSRIRVEGLLVVEHLSLSYEIGLVVVPTILLLLLIVMISIFYFYPLTGYLFVIKTFEPSLCKIDLGITP</sequence>
<keyword evidence="1" id="KW-0812">Transmembrane</keyword>
<organism evidence="2">
    <name type="scientific">Solanum chacoense</name>
    <name type="common">Chaco potato</name>
    <dbReference type="NCBI Taxonomy" id="4108"/>
    <lineage>
        <taxon>Eukaryota</taxon>
        <taxon>Viridiplantae</taxon>
        <taxon>Streptophyta</taxon>
        <taxon>Embryophyta</taxon>
        <taxon>Tracheophyta</taxon>
        <taxon>Spermatophyta</taxon>
        <taxon>Magnoliopsida</taxon>
        <taxon>eudicotyledons</taxon>
        <taxon>Gunneridae</taxon>
        <taxon>Pentapetalae</taxon>
        <taxon>asterids</taxon>
        <taxon>lamiids</taxon>
        <taxon>Solanales</taxon>
        <taxon>Solanaceae</taxon>
        <taxon>Solanoideae</taxon>
        <taxon>Solaneae</taxon>
        <taxon>Solanum</taxon>
    </lineage>
</organism>
<dbReference type="EMBL" id="GEDG01022994">
    <property type="protein sequence ID" value="JAP17066.1"/>
    <property type="molecule type" value="Transcribed_RNA"/>
</dbReference>
<proteinExistence type="predicted"/>